<evidence type="ECO:0000256" key="1">
    <source>
        <dbReference type="SAM" id="MobiDB-lite"/>
    </source>
</evidence>
<dbReference type="InterPro" id="IPR007055">
    <property type="entry name" value="BON_dom"/>
</dbReference>
<keyword evidence="4" id="KW-1185">Reference proteome</keyword>
<dbReference type="HOGENOM" id="CLU_1757333_0_0_4"/>
<evidence type="ECO:0000313" key="4">
    <source>
        <dbReference type="Proteomes" id="UP000008385"/>
    </source>
</evidence>
<reference evidence="4" key="1">
    <citation type="submission" date="2006-01" db="EMBL/GenBank/DDBJ databases">
        <title>Genome of the cyst-dividing bacterium Ramlibacter tataouinensis.</title>
        <authorList>
            <person name="Barakat M."/>
            <person name="Ortet P."/>
            <person name="De Luca G."/>
            <person name="Jourlin-Castelli C."/>
            <person name="Ansaldi M."/>
            <person name="Py B."/>
            <person name="Fichant G."/>
            <person name="Coutinho P."/>
            <person name="Voulhoux R."/>
            <person name="Bastien O."/>
            <person name="Roy S."/>
            <person name="Marechal E."/>
            <person name="Henrissat B."/>
            <person name="Quentin Y."/>
            <person name="Noirot P."/>
            <person name="Filloux A."/>
            <person name="Mejean V."/>
            <person name="DuBow M."/>
            <person name="Barras F."/>
            <person name="Heulin T."/>
        </authorList>
    </citation>
    <scope>NUCLEOTIDE SEQUENCE [LARGE SCALE GENOMIC DNA]</scope>
    <source>
        <strain evidence="4">ATCC BAA-407 / DSM 14655 / LMG 21543 / TTB310</strain>
    </source>
</reference>
<feature type="region of interest" description="Disordered" evidence="1">
    <location>
        <begin position="122"/>
        <end position="148"/>
    </location>
</feature>
<dbReference type="KEGG" id="rta:Rta_27070"/>
<dbReference type="Proteomes" id="UP000008385">
    <property type="component" value="Chromosome"/>
</dbReference>
<proteinExistence type="predicted"/>
<feature type="region of interest" description="Disordered" evidence="1">
    <location>
        <begin position="25"/>
        <end position="60"/>
    </location>
</feature>
<reference evidence="3 4" key="2">
    <citation type="journal article" date="2011" name="PLoS ONE">
        <title>The Cyst-Dividing Bacterium Ramlibacter tataouinensis TTB310 Genome Reveals a Well-Stocked Toolbox for Adaptation to a Desert Environment.</title>
        <authorList>
            <person name="De Luca G."/>
            <person name="Barakat M."/>
            <person name="Ortet P."/>
            <person name="Fochesato S."/>
            <person name="Jourlin-Castelli C."/>
            <person name="Ansaldi M."/>
            <person name="Py B."/>
            <person name="Fichant G."/>
            <person name="Coutinho P.M."/>
            <person name="Voulhoux R."/>
            <person name="Bastien O."/>
            <person name="Marechal E."/>
            <person name="Henrissat B."/>
            <person name="Quentin Y."/>
            <person name="Noirot P."/>
            <person name="Filloux A."/>
            <person name="Mejean V."/>
            <person name="Dubow M.S."/>
            <person name="Barras F."/>
            <person name="Barbe V."/>
            <person name="Weissenbach J."/>
            <person name="Mihalcescu I."/>
            <person name="Vermeglio A."/>
            <person name="Achouak W."/>
            <person name="Heulin T."/>
        </authorList>
    </citation>
    <scope>NUCLEOTIDE SEQUENCE [LARGE SCALE GENOMIC DNA]</scope>
    <source>
        <strain evidence="4">ATCC BAA-407 / DSM 14655 / LMG 21543 / TTB310</strain>
    </source>
</reference>
<dbReference type="Pfam" id="PF04972">
    <property type="entry name" value="BON"/>
    <property type="match status" value="1"/>
</dbReference>
<feature type="compositionally biased region" description="Basic and acidic residues" evidence="1">
    <location>
        <begin position="139"/>
        <end position="148"/>
    </location>
</feature>
<sequence>MKMMSFLAGAVFGALLNQYLGSRASQAPRGAGVGARGTDELMSRDLPDWPTHAPPKTDDELRERIRSRVDRTLHNPQALQVEVSGGRVTLRGEVQARDVILLMAELESTTGVTSVDNQAQIQGSPDEIAPPQGQPAVRAAERVSSHMS</sequence>
<evidence type="ECO:0000313" key="3">
    <source>
        <dbReference type="EMBL" id="AEG93809.1"/>
    </source>
</evidence>
<feature type="domain" description="BON" evidence="2">
    <location>
        <begin position="57"/>
        <end position="123"/>
    </location>
</feature>
<dbReference type="PROSITE" id="PS50914">
    <property type="entry name" value="BON"/>
    <property type="match status" value="1"/>
</dbReference>
<dbReference type="AlphaFoldDB" id="F5Y4G2"/>
<feature type="compositionally biased region" description="Basic and acidic residues" evidence="1">
    <location>
        <begin position="37"/>
        <end position="47"/>
    </location>
</feature>
<accession>F5Y4G2</accession>
<dbReference type="OrthoDB" id="870892at2"/>
<dbReference type="eggNOG" id="COG2823">
    <property type="taxonomic scope" value="Bacteria"/>
</dbReference>
<protein>
    <recommendedName>
        <fullName evidence="2">BON domain-containing protein</fullName>
    </recommendedName>
</protein>
<dbReference type="EMBL" id="CP000245">
    <property type="protein sequence ID" value="AEG93809.1"/>
    <property type="molecule type" value="Genomic_DNA"/>
</dbReference>
<gene>
    <name evidence="3" type="ordered locus">Rta_27070</name>
</gene>
<organism evidence="3 4">
    <name type="scientific">Ramlibacter tataouinensis (strain ATCC BAA-407 / DSM 14655 / LMG 21543 / TTB310)</name>
    <dbReference type="NCBI Taxonomy" id="365046"/>
    <lineage>
        <taxon>Bacteria</taxon>
        <taxon>Pseudomonadati</taxon>
        <taxon>Pseudomonadota</taxon>
        <taxon>Betaproteobacteria</taxon>
        <taxon>Burkholderiales</taxon>
        <taxon>Comamonadaceae</taxon>
        <taxon>Ramlibacter</taxon>
    </lineage>
</organism>
<evidence type="ECO:0000259" key="2">
    <source>
        <dbReference type="PROSITE" id="PS50914"/>
    </source>
</evidence>
<dbReference type="RefSeq" id="WP_013902040.1">
    <property type="nucleotide sequence ID" value="NC_015677.1"/>
</dbReference>
<dbReference type="Gene3D" id="3.30.1340.30">
    <property type="match status" value="1"/>
</dbReference>
<name>F5Y4G2_RAMTT</name>